<evidence type="ECO:0000256" key="12">
    <source>
        <dbReference type="ARBA" id="ARBA00022737"/>
    </source>
</evidence>
<keyword evidence="14" id="KW-0486">Methionine biosynthesis</keyword>
<evidence type="ECO:0000256" key="1">
    <source>
        <dbReference type="ARBA" id="ARBA00001947"/>
    </source>
</evidence>
<evidence type="ECO:0000259" key="18">
    <source>
        <dbReference type="PROSITE" id="PS50972"/>
    </source>
</evidence>
<comment type="cofactor">
    <cofactor evidence="1">
        <name>Zn(2+)</name>
        <dbReference type="ChEBI" id="CHEBI:29105"/>
    </cofactor>
</comment>
<evidence type="ECO:0000256" key="3">
    <source>
        <dbReference type="ARBA" id="ARBA00005178"/>
    </source>
</evidence>
<feature type="domain" description="Hcy-binding" evidence="17">
    <location>
        <begin position="1"/>
        <end position="317"/>
    </location>
</feature>
<evidence type="ECO:0000259" key="19">
    <source>
        <dbReference type="PROSITE" id="PS50974"/>
    </source>
</evidence>
<dbReference type="UniPathway" id="UPA00051">
    <property type="reaction ID" value="UER00081"/>
</dbReference>
<dbReference type="InterPro" id="IPR003759">
    <property type="entry name" value="Cbl-bd_cap"/>
</dbReference>
<dbReference type="Gene3D" id="3.20.20.20">
    <property type="entry name" value="Dihydropteroate synthase-like"/>
    <property type="match status" value="1"/>
</dbReference>
<dbReference type="GO" id="GO:0008705">
    <property type="term" value="F:methionine synthase activity"/>
    <property type="evidence" value="ECO:0007669"/>
    <property type="project" value="UniProtKB-EC"/>
</dbReference>
<dbReference type="InterPro" id="IPR004223">
    <property type="entry name" value="VitB12-dep_Met_synth_activ_dom"/>
</dbReference>
<dbReference type="InterPro" id="IPR003726">
    <property type="entry name" value="HCY_dom"/>
</dbReference>
<dbReference type="NCBIfam" id="TIGR02082">
    <property type="entry name" value="metH"/>
    <property type="match status" value="1"/>
</dbReference>
<dbReference type="Gene3D" id="1.10.1240.10">
    <property type="entry name" value="Methionine synthase domain"/>
    <property type="match status" value="1"/>
</dbReference>
<dbReference type="PIRSF" id="PIRSF000381">
    <property type="entry name" value="MetH"/>
    <property type="match status" value="1"/>
</dbReference>
<evidence type="ECO:0000256" key="8">
    <source>
        <dbReference type="ARBA" id="ARBA00022628"/>
    </source>
</evidence>
<dbReference type="PROSITE" id="PS50970">
    <property type="entry name" value="HCY"/>
    <property type="match status" value="1"/>
</dbReference>
<dbReference type="Gene3D" id="3.10.196.10">
    <property type="entry name" value="Vitamin B12-dependent methionine synthase, activation domain"/>
    <property type="match status" value="1"/>
</dbReference>
<evidence type="ECO:0000256" key="5">
    <source>
        <dbReference type="ARBA" id="ARBA00012032"/>
    </source>
</evidence>
<comment type="similarity">
    <text evidence="4">Belongs to the vitamin-B12 dependent methionine synthase family.</text>
</comment>
<keyword evidence="10" id="KW-0949">S-adenosyl-L-methionine</keyword>
<evidence type="ECO:0000256" key="2">
    <source>
        <dbReference type="ARBA" id="ARBA00001956"/>
    </source>
</evidence>
<dbReference type="EC" id="2.1.1.13" evidence="5"/>
<dbReference type="InterPro" id="IPR000489">
    <property type="entry name" value="Pterin-binding_dom"/>
</dbReference>
<organism evidence="22">
    <name type="scientific">hydrothermal vent metagenome</name>
    <dbReference type="NCBI Taxonomy" id="652676"/>
    <lineage>
        <taxon>unclassified sequences</taxon>
        <taxon>metagenomes</taxon>
        <taxon>ecological metagenomes</taxon>
    </lineage>
</organism>
<dbReference type="SUPFAM" id="SSF82282">
    <property type="entry name" value="Homocysteine S-methyltransferase"/>
    <property type="match status" value="1"/>
</dbReference>
<feature type="domain" description="Pterin-binding" evidence="18">
    <location>
        <begin position="348"/>
        <end position="609"/>
    </location>
</feature>
<dbReference type="Pfam" id="PF00809">
    <property type="entry name" value="Pterin_bind"/>
    <property type="match status" value="1"/>
</dbReference>
<dbReference type="InterPro" id="IPR033706">
    <property type="entry name" value="Met_synthase_B12-bd"/>
</dbReference>
<dbReference type="InterPro" id="IPR036589">
    <property type="entry name" value="HCY_dom_sf"/>
</dbReference>
<dbReference type="GO" id="GO:0046653">
    <property type="term" value="P:tetrahydrofolate metabolic process"/>
    <property type="evidence" value="ECO:0007669"/>
    <property type="project" value="TreeGrafter"/>
</dbReference>
<accession>A0A161JW87</accession>
<dbReference type="Pfam" id="PF02310">
    <property type="entry name" value="B12-binding"/>
    <property type="match status" value="1"/>
</dbReference>
<dbReference type="CDD" id="cd00740">
    <property type="entry name" value="MeTr"/>
    <property type="match status" value="1"/>
</dbReference>
<dbReference type="FunFam" id="3.20.20.20:FF:000002">
    <property type="entry name" value="Methionine synthase"/>
    <property type="match status" value="1"/>
</dbReference>
<dbReference type="PANTHER" id="PTHR45833:SF1">
    <property type="entry name" value="METHIONINE SYNTHASE"/>
    <property type="match status" value="1"/>
</dbReference>
<evidence type="ECO:0000256" key="15">
    <source>
        <dbReference type="ARBA" id="ARBA00023285"/>
    </source>
</evidence>
<keyword evidence="6 22" id="KW-0489">Methyltransferase</keyword>
<evidence type="ECO:0000256" key="4">
    <source>
        <dbReference type="ARBA" id="ARBA00010398"/>
    </source>
</evidence>
<sequence>MRSITEIFKKRILVLDGAMGTMVQSYNLSEMDFRGERFVSHSKDLKGNNDILCLTQPDVVAEIHQAYFDAGADIIETNTFNANAISQLDYAAEDLAYEINLEAAKIAKTVAKKYADKSRFVAGAIGPTNRTASLGPDVNNPGFRNISFDELKDAYFDQAKGLFDGGVDLFLIETVFDTLNCKAALFAVQELLENKGADIPVLVSGTITDASGRTLSGQTVEAFWYSVCHANLTAIGLNCALGAEQIRPWLDELSSVADTYAFVYPNAGLPNEFGEYDETPEKMANIIREFAESGLVNLVGGCCGTTPNHIKAIAEAVDGINPRKIPIIEPLTKLSGLEPVTIRPDSNFVNVGERTNVTGSARFQSLIKEDNYEEALSVARQQIENGAQVIDVNMDEGLLDSEQAMETFLRLIASEPDIAKVPVMVDSSKWTVLETGLKNLQGKGIVNSISMKEGEDEFIRQAKIIKNYGAAVIVMAFDKKGQADTYDRKVDICTRAYHILTKKVGFSPEDIIFDPNIFAVATGIEEHNEYGKAFIDAAKTIKETLPGVHISGGVSNLSFSFRGNNGVREAMHSAFLYHAIQAGMDMGIVNAGQLTIYDEIEPELKERVEDVIFNRRNDATERLVEIAEGFRGVKKTQEKDLTWRQNAVEERLSHALVKGITDFVIEDTEEARKQYSRPIEVIEGPLMDGMNVVGDLFGTGKMFLPQVVKSARVMKKAVAHLIPFIDKEKDELGLTDKSNGKIVMATVKGDVHDIGKNIVGVVLGCNGYDVIDLGVMVPSEKILSTAQDIGADIIGLSGLITPSLDEMVHVASEMERLKFDIPLLIGGATTSRKHTAVKIEENYTGPTVHVIDASRAVGVVSKLFNEDEKADFVDGIRKDFEQIRVTRAQKTATKTLSLDDARKRKFVVDWDSSQTLKPKLQGIKVFEDYLLDELVDYIDWSPFFHAWELKGVYPKILSNKKYGEEAQKLIDDGQGLLQRIVGEKLLTAKAVIGIYPAHAENETVFSEGVEFNFSRQRVDKGRNQPNYSLADFIAPKNDFLGMFAVTTGHGLEAIVKEFEDQNDDYNAIMAKVLADRLVEALAERMHERVRKEFWGYASDEQMSNVELIREKYKGIRPAPGYPSCPSHKEKDKIWSLLEVAKNTGITLTETRAMYPAASVCGWYFSHPESRYFSVSDIGL</sequence>
<evidence type="ECO:0000256" key="11">
    <source>
        <dbReference type="ARBA" id="ARBA00022723"/>
    </source>
</evidence>
<dbReference type="InterPro" id="IPR011005">
    <property type="entry name" value="Dihydropteroate_synth-like_sf"/>
</dbReference>
<dbReference type="SUPFAM" id="SSF56507">
    <property type="entry name" value="Methionine synthase activation domain-like"/>
    <property type="match status" value="1"/>
</dbReference>
<dbReference type="EMBL" id="FAXC01000259">
    <property type="protein sequence ID" value="CUV09487.1"/>
    <property type="molecule type" value="Genomic_DNA"/>
</dbReference>
<name>A0A161JW87_9ZZZZ</name>
<evidence type="ECO:0000256" key="6">
    <source>
        <dbReference type="ARBA" id="ARBA00022603"/>
    </source>
</evidence>
<dbReference type="CDD" id="cd02069">
    <property type="entry name" value="methionine_synthase_B12_BD"/>
    <property type="match status" value="1"/>
</dbReference>
<dbReference type="SMART" id="SM01018">
    <property type="entry name" value="B12-binding_2"/>
    <property type="match status" value="1"/>
</dbReference>
<dbReference type="FunFam" id="1.10.1240.10:FF:000001">
    <property type="entry name" value="Methionine synthase"/>
    <property type="match status" value="1"/>
</dbReference>
<dbReference type="PROSITE" id="PS51337">
    <property type="entry name" value="B12_BINDING_NTER"/>
    <property type="match status" value="1"/>
</dbReference>
<evidence type="ECO:0000259" key="17">
    <source>
        <dbReference type="PROSITE" id="PS50970"/>
    </source>
</evidence>
<reference evidence="22" key="1">
    <citation type="submission" date="2015-10" db="EMBL/GenBank/DDBJ databases">
        <authorList>
            <person name="Gilbert D.G."/>
        </authorList>
    </citation>
    <scope>NUCLEOTIDE SEQUENCE</scope>
</reference>
<gene>
    <name evidence="22" type="ORF">MGWOODY_Mmi759</name>
</gene>
<dbReference type="Gene3D" id="1.10.288.10">
    <property type="entry name" value="Cobalamin-dependent Methionine Synthase, domain 2"/>
    <property type="match status" value="1"/>
</dbReference>
<dbReference type="PROSITE" id="PS50972">
    <property type="entry name" value="PTERIN_BINDING"/>
    <property type="match status" value="1"/>
</dbReference>
<dbReference type="GO" id="GO:0005829">
    <property type="term" value="C:cytosol"/>
    <property type="evidence" value="ECO:0007669"/>
    <property type="project" value="TreeGrafter"/>
</dbReference>
<evidence type="ECO:0000256" key="10">
    <source>
        <dbReference type="ARBA" id="ARBA00022691"/>
    </source>
</evidence>
<comment type="pathway">
    <text evidence="3">Amino-acid biosynthesis; L-methionine biosynthesis via de novo pathway; L-methionine from L-homocysteine (MetH route): step 1/1.</text>
</comment>
<keyword evidence="12" id="KW-0677">Repeat</keyword>
<dbReference type="InterPro" id="IPR011822">
    <property type="entry name" value="MetH"/>
</dbReference>
<keyword evidence="8" id="KW-0846">Cobalamin</keyword>
<evidence type="ECO:0000256" key="16">
    <source>
        <dbReference type="ARBA" id="ARBA00031040"/>
    </source>
</evidence>
<dbReference type="InterPro" id="IPR036594">
    <property type="entry name" value="Meth_synthase_dom"/>
</dbReference>
<dbReference type="InterPro" id="IPR050554">
    <property type="entry name" value="Met_Synthase/Corrinoid"/>
</dbReference>
<evidence type="ECO:0000256" key="13">
    <source>
        <dbReference type="ARBA" id="ARBA00022833"/>
    </source>
</evidence>
<dbReference type="FunFam" id="3.40.50.280:FF:000001">
    <property type="entry name" value="Methionine synthase"/>
    <property type="match status" value="1"/>
</dbReference>
<dbReference type="Pfam" id="PF02965">
    <property type="entry name" value="Met_synt_B12"/>
    <property type="match status" value="1"/>
</dbReference>
<evidence type="ECO:0000259" key="20">
    <source>
        <dbReference type="PROSITE" id="PS51332"/>
    </source>
</evidence>
<dbReference type="NCBIfam" id="NF007024">
    <property type="entry name" value="PRK09490.1"/>
    <property type="match status" value="1"/>
</dbReference>
<dbReference type="Gene3D" id="3.40.50.280">
    <property type="entry name" value="Cobalamin-binding domain"/>
    <property type="match status" value="1"/>
</dbReference>
<keyword evidence="13" id="KW-0862">Zinc</keyword>
<proteinExistence type="inferred from homology"/>
<dbReference type="InterPro" id="IPR037010">
    <property type="entry name" value="VitB12-dep_Met_synth_activ_sf"/>
</dbReference>
<evidence type="ECO:0000256" key="7">
    <source>
        <dbReference type="ARBA" id="ARBA00022605"/>
    </source>
</evidence>
<comment type="cofactor">
    <cofactor evidence="2">
        <name>methylcob(III)alamin</name>
        <dbReference type="ChEBI" id="CHEBI:28115"/>
    </cofactor>
</comment>
<evidence type="ECO:0000313" key="22">
    <source>
        <dbReference type="EMBL" id="CUV09487.1"/>
    </source>
</evidence>
<protein>
    <recommendedName>
        <fullName evidence="5">methionine synthase</fullName>
        <ecNumber evidence="5">2.1.1.13</ecNumber>
    </recommendedName>
    <alternativeName>
        <fullName evidence="16">5-methyltetrahydrofolate--homocysteine methyltransferase</fullName>
    </alternativeName>
</protein>
<dbReference type="FunFam" id="3.20.20.330:FF:000001">
    <property type="entry name" value="Methionine synthase"/>
    <property type="match status" value="1"/>
</dbReference>
<dbReference type="Gene3D" id="3.20.20.330">
    <property type="entry name" value="Homocysteine-binding-like domain"/>
    <property type="match status" value="1"/>
</dbReference>
<feature type="domain" description="B12-binding N-terminal" evidence="21">
    <location>
        <begin position="639"/>
        <end position="733"/>
    </location>
</feature>
<keyword evidence="15" id="KW-0170">Cobalt</keyword>
<keyword evidence="11" id="KW-0479">Metal-binding</keyword>
<feature type="domain" description="AdoMet activation" evidence="19">
    <location>
        <begin position="889"/>
        <end position="1179"/>
    </location>
</feature>
<dbReference type="Pfam" id="PF02607">
    <property type="entry name" value="B12-binding_2"/>
    <property type="match status" value="1"/>
</dbReference>
<dbReference type="GO" id="GO:0008270">
    <property type="term" value="F:zinc ion binding"/>
    <property type="evidence" value="ECO:0007669"/>
    <property type="project" value="InterPro"/>
</dbReference>
<dbReference type="SUPFAM" id="SSF47644">
    <property type="entry name" value="Methionine synthase domain"/>
    <property type="match status" value="1"/>
</dbReference>
<dbReference type="PANTHER" id="PTHR45833">
    <property type="entry name" value="METHIONINE SYNTHASE"/>
    <property type="match status" value="1"/>
</dbReference>
<feature type="domain" description="B12-binding" evidence="20">
    <location>
        <begin position="739"/>
        <end position="874"/>
    </location>
</feature>
<evidence type="ECO:0000259" key="21">
    <source>
        <dbReference type="PROSITE" id="PS51337"/>
    </source>
</evidence>
<dbReference type="SUPFAM" id="SSF52242">
    <property type="entry name" value="Cobalamin (vitamin B12)-binding domain"/>
    <property type="match status" value="1"/>
</dbReference>
<keyword evidence="7" id="KW-0028">Amino-acid biosynthesis</keyword>
<dbReference type="SUPFAM" id="SSF51717">
    <property type="entry name" value="Dihydropteroate synthetase-like"/>
    <property type="match status" value="1"/>
</dbReference>
<dbReference type="GO" id="GO:0031419">
    <property type="term" value="F:cobalamin binding"/>
    <property type="evidence" value="ECO:0007669"/>
    <property type="project" value="UniProtKB-KW"/>
</dbReference>
<dbReference type="GO" id="GO:0032259">
    <property type="term" value="P:methylation"/>
    <property type="evidence" value="ECO:0007669"/>
    <property type="project" value="UniProtKB-KW"/>
</dbReference>
<dbReference type="PROSITE" id="PS51332">
    <property type="entry name" value="B12_BINDING"/>
    <property type="match status" value="1"/>
</dbReference>
<dbReference type="Pfam" id="PF02574">
    <property type="entry name" value="S-methyl_trans"/>
    <property type="match status" value="1"/>
</dbReference>
<dbReference type="AlphaFoldDB" id="A0A161JW87"/>
<dbReference type="PROSITE" id="PS50974">
    <property type="entry name" value="ADOMET_ACTIVATION"/>
    <property type="match status" value="1"/>
</dbReference>
<dbReference type="InterPro" id="IPR036724">
    <property type="entry name" value="Cobalamin-bd_sf"/>
</dbReference>
<dbReference type="GO" id="GO:0050667">
    <property type="term" value="P:homocysteine metabolic process"/>
    <property type="evidence" value="ECO:0007669"/>
    <property type="project" value="TreeGrafter"/>
</dbReference>
<evidence type="ECO:0000256" key="14">
    <source>
        <dbReference type="ARBA" id="ARBA00023167"/>
    </source>
</evidence>
<keyword evidence="9 22" id="KW-0808">Transferase</keyword>
<evidence type="ECO:0000256" key="9">
    <source>
        <dbReference type="ARBA" id="ARBA00022679"/>
    </source>
</evidence>
<dbReference type="InterPro" id="IPR006158">
    <property type="entry name" value="Cobalamin-bd"/>
</dbReference>